<protein>
    <submittedName>
        <fullName evidence="2">Uncharacterized protein</fullName>
    </submittedName>
</protein>
<keyword evidence="3" id="KW-1185">Reference proteome</keyword>
<evidence type="ECO:0000256" key="1">
    <source>
        <dbReference type="SAM" id="MobiDB-lite"/>
    </source>
</evidence>
<feature type="region of interest" description="Disordered" evidence="1">
    <location>
        <begin position="324"/>
        <end position="343"/>
    </location>
</feature>
<comment type="caution">
    <text evidence="2">The sequence shown here is derived from an EMBL/GenBank/DDBJ whole genome shotgun (WGS) entry which is preliminary data.</text>
</comment>
<dbReference type="Proteomes" id="UP000807469">
    <property type="component" value="Unassembled WGS sequence"/>
</dbReference>
<dbReference type="AlphaFoldDB" id="A0A9P5YXX1"/>
<name>A0A9P5YXX1_9AGAR</name>
<feature type="compositionally biased region" description="Polar residues" evidence="1">
    <location>
        <begin position="324"/>
        <end position="334"/>
    </location>
</feature>
<proteinExistence type="predicted"/>
<accession>A0A9P5YXX1</accession>
<organism evidence="2 3">
    <name type="scientific">Pholiota conissans</name>
    <dbReference type="NCBI Taxonomy" id="109636"/>
    <lineage>
        <taxon>Eukaryota</taxon>
        <taxon>Fungi</taxon>
        <taxon>Dikarya</taxon>
        <taxon>Basidiomycota</taxon>
        <taxon>Agaricomycotina</taxon>
        <taxon>Agaricomycetes</taxon>
        <taxon>Agaricomycetidae</taxon>
        <taxon>Agaricales</taxon>
        <taxon>Agaricineae</taxon>
        <taxon>Strophariaceae</taxon>
        <taxon>Pholiota</taxon>
    </lineage>
</organism>
<sequence>MARRRATASARDNLIQPAAQYHKCLDPPGQASPPLSQTFSYPDNYTVYSSLANALEDTSFSTRPATVKRARVSGDTASAVDISTNSTASSSTTNITSGWMACNPSGPSASFASAYSPCPPQPEIPSIAAPPTLALHQKIAYHGTMRAHPYLPDEAPGERTMSATPPGPQDTLPTILQHLSWHYKLCFSLVNYGYTEPYLVFHPQGGRCVEDDYDLMRRADVVEAIRRIAEALPAPSSPLPHDMEEPPDAWYIPTMSRLIDETERKVPALACERTTPSNTYRHGPYTEVNRGSKIRDPYERVTNNTFKFRHGRTFAQTVTSSKITRGRPTNTQDNVHIGNVQRRGVDTNADRRNDIQFGVNRGYAHTANWSSKGASSTQDSPTCADTKFSSQKYLPLSSRPFPYPSNLLHATIANRVQPFFVLEHFCRGEDEKRCKRSGKIGRAVEHGRARAEGSQGWIPLVKDEWRIFIDWADKRGRVRRIISAREIDLFLFYPTFRIRRGLFYVEVRY</sequence>
<dbReference type="EMBL" id="MU155289">
    <property type="protein sequence ID" value="KAF9476579.1"/>
    <property type="molecule type" value="Genomic_DNA"/>
</dbReference>
<evidence type="ECO:0000313" key="2">
    <source>
        <dbReference type="EMBL" id="KAF9476579.1"/>
    </source>
</evidence>
<reference evidence="2" key="1">
    <citation type="submission" date="2020-11" db="EMBL/GenBank/DDBJ databases">
        <authorList>
            <consortium name="DOE Joint Genome Institute"/>
            <person name="Ahrendt S."/>
            <person name="Riley R."/>
            <person name="Andreopoulos W."/>
            <person name="Labutti K."/>
            <person name="Pangilinan J."/>
            <person name="Ruiz-Duenas F.J."/>
            <person name="Barrasa J.M."/>
            <person name="Sanchez-Garcia M."/>
            <person name="Camarero S."/>
            <person name="Miyauchi S."/>
            <person name="Serrano A."/>
            <person name="Linde D."/>
            <person name="Babiker R."/>
            <person name="Drula E."/>
            <person name="Ayuso-Fernandez I."/>
            <person name="Pacheco R."/>
            <person name="Padilla G."/>
            <person name="Ferreira P."/>
            <person name="Barriuso J."/>
            <person name="Kellner H."/>
            <person name="Castanera R."/>
            <person name="Alfaro M."/>
            <person name="Ramirez L."/>
            <person name="Pisabarro A.G."/>
            <person name="Kuo A."/>
            <person name="Tritt A."/>
            <person name="Lipzen A."/>
            <person name="He G."/>
            <person name="Yan M."/>
            <person name="Ng V."/>
            <person name="Cullen D."/>
            <person name="Martin F."/>
            <person name="Rosso M.-N."/>
            <person name="Henrissat B."/>
            <person name="Hibbett D."/>
            <person name="Martinez A.T."/>
            <person name="Grigoriev I.V."/>
        </authorList>
    </citation>
    <scope>NUCLEOTIDE SEQUENCE</scope>
    <source>
        <strain evidence="2">CIRM-BRFM 674</strain>
    </source>
</reference>
<gene>
    <name evidence="2" type="ORF">BDN70DRAFT_897250</name>
</gene>
<evidence type="ECO:0000313" key="3">
    <source>
        <dbReference type="Proteomes" id="UP000807469"/>
    </source>
</evidence>